<evidence type="ECO:0000256" key="6">
    <source>
        <dbReference type="ARBA" id="ARBA00023242"/>
    </source>
</evidence>
<accession>A0A8T0T8N0</accession>
<name>A0A8T0T8N0_PANVG</name>
<protein>
    <recommendedName>
        <fullName evidence="8">BHLH domain-containing protein</fullName>
    </recommendedName>
</protein>
<dbReference type="CDD" id="cd11454">
    <property type="entry name" value="bHLH_AtIND_like"/>
    <property type="match status" value="1"/>
</dbReference>
<keyword evidence="5" id="KW-0804">Transcription</keyword>
<evidence type="ECO:0000256" key="5">
    <source>
        <dbReference type="ARBA" id="ARBA00023163"/>
    </source>
</evidence>
<evidence type="ECO:0000256" key="4">
    <source>
        <dbReference type="ARBA" id="ARBA00023125"/>
    </source>
</evidence>
<dbReference type="SUPFAM" id="SSF47459">
    <property type="entry name" value="HLH, helix-loop-helix DNA-binding domain"/>
    <property type="match status" value="1"/>
</dbReference>
<keyword evidence="10" id="KW-1185">Reference proteome</keyword>
<feature type="region of interest" description="Disordered" evidence="7">
    <location>
        <begin position="131"/>
        <end position="198"/>
    </location>
</feature>
<proteinExistence type="inferred from homology"/>
<dbReference type="Gene3D" id="4.10.280.10">
    <property type="entry name" value="Helix-loop-helix DNA-binding domain"/>
    <property type="match status" value="1"/>
</dbReference>
<sequence>MDMVCDPTPNRYYDEAFIDDVGHTGFEHENLLHHPQQQHHPWELPMAGNPGRSSGTFALDGGWANMAGVSLSSPSSSSVVTFDGHGGEYCAAWTDGLDQLINYDLAPPGHAAASAVASNSFSIGGGRDVTAAAASQKRPRASAPSQGAEQEAAAAAAPPPPPKKQSGGHYRRAATKPRKALPTATAPKEPQNLAAKNRRERITERLRALQELVPNGSKVDTVTMLDKAITYVKFMQLQLKVLQTDAFWPAPGGKAPRMSQVKEALDAILQSPPFSSQR</sequence>
<organism evidence="9 10">
    <name type="scientific">Panicum virgatum</name>
    <name type="common">Blackwell switchgrass</name>
    <dbReference type="NCBI Taxonomy" id="38727"/>
    <lineage>
        <taxon>Eukaryota</taxon>
        <taxon>Viridiplantae</taxon>
        <taxon>Streptophyta</taxon>
        <taxon>Embryophyta</taxon>
        <taxon>Tracheophyta</taxon>
        <taxon>Spermatophyta</taxon>
        <taxon>Magnoliopsida</taxon>
        <taxon>Liliopsida</taxon>
        <taxon>Poales</taxon>
        <taxon>Poaceae</taxon>
        <taxon>PACMAD clade</taxon>
        <taxon>Panicoideae</taxon>
        <taxon>Panicodae</taxon>
        <taxon>Paniceae</taxon>
        <taxon>Panicinae</taxon>
        <taxon>Panicum</taxon>
        <taxon>Panicum sect. Hiantes</taxon>
    </lineage>
</organism>
<dbReference type="InterPro" id="IPR045843">
    <property type="entry name" value="IND-like"/>
</dbReference>
<feature type="domain" description="BHLH" evidence="8">
    <location>
        <begin position="186"/>
        <end position="235"/>
    </location>
</feature>
<dbReference type="GO" id="GO:0003677">
    <property type="term" value="F:DNA binding"/>
    <property type="evidence" value="ECO:0007669"/>
    <property type="project" value="UniProtKB-KW"/>
</dbReference>
<dbReference type="Pfam" id="PF00010">
    <property type="entry name" value="HLH"/>
    <property type="match status" value="1"/>
</dbReference>
<comment type="similarity">
    <text evidence="2">Belongs to the bHLH protein family.</text>
</comment>
<dbReference type="GO" id="GO:0046983">
    <property type="term" value="F:protein dimerization activity"/>
    <property type="evidence" value="ECO:0007669"/>
    <property type="project" value="InterPro"/>
</dbReference>
<dbReference type="GO" id="GO:0048766">
    <property type="term" value="P:root hair initiation"/>
    <property type="evidence" value="ECO:0007669"/>
    <property type="project" value="UniProtKB-ARBA"/>
</dbReference>
<keyword evidence="3" id="KW-0805">Transcription regulation</keyword>
<dbReference type="InterPro" id="IPR011598">
    <property type="entry name" value="bHLH_dom"/>
</dbReference>
<evidence type="ECO:0000313" key="10">
    <source>
        <dbReference type="Proteomes" id="UP000823388"/>
    </source>
</evidence>
<dbReference type="AlphaFoldDB" id="A0A8T0T8N0"/>
<dbReference type="FunFam" id="4.10.280.10:FF:000046">
    <property type="entry name" value="Transcription factor bHLH83"/>
    <property type="match status" value="1"/>
</dbReference>
<keyword evidence="6" id="KW-0539">Nucleus</keyword>
<comment type="subcellular location">
    <subcellularLocation>
        <location evidence="1">Nucleus</location>
    </subcellularLocation>
</comment>
<comment type="caution">
    <text evidence="9">The sequence shown here is derived from an EMBL/GenBank/DDBJ whole genome shotgun (WGS) entry which is preliminary data.</text>
</comment>
<dbReference type="InterPro" id="IPR036638">
    <property type="entry name" value="HLH_DNA-bd_sf"/>
</dbReference>
<dbReference type="GO" id="GO:0005634">
    <property type="term" value="C:nucleus"/>
    <property type="evidence" value="ECO:0007669"/>
    <property type="project" value="UniProtKB-SubCell"/>
</dbReference>
<keyword evidence="4" id="KW-0238">DNA-binding</keyword>
<dbReference type="PANTHER" id="PTHR45914:SF59">
    <property type="entry name" value="TRANSCRIPTION FACTOR BHLH83-LIKE"/>
    <property type="match status" value="1"/>
</dbReference>
<evidence type="ECO:0000256" key="3">
    <source>
        <dbReference type="ARBA" id="ARBA00023015"/>
    </source>
</evidence>
<dbReference type="EMBL" id="CM029044">
    <property type="protein sequence ID" value="KAG2605663.1"/>
    <property type="molecule type" value="Genomic_DNA"/>
</dbReference>
<evidence type="ECO:0000259" key="8">
    <source>
        <dbReference type="PROSITE" id="PS50888"/>
    </source>
</evidence>
<evidence type="ECO:0000256" key="1">
    <source>
        <dbReference type="ARBA" id="ARBA00004123"/>
    </source>
</evidence>
<dbReference type="Proteomes" id="UP000823388">
    <property type="component" value="Chromosome 4N"/>
</dbReference>
<evidence type="ECO:0000256" key="7">
    <source>
        <dbReference type="SAM" id="MobiDB-lite"/>
    </source>
</evidence>
<evidence type="ECO:0000313" key="9">
    <source>
        <dbReference type="EMBL" id="KAG2605663.1"/>
    </source>
</evidence>
<evidence type="ECO:0000256" key="2">
    <source>
        <dbReference type="ARBA" id="ARBA00005510"/>
    </source>
</evidence>
<gene>
    <name evidence="9" type="ORF">PVAP13_4NG094200</name>
</gene>
<dbReference type="GO" id="GO:0003700">
    <property type="term" value="F:DNA-binding transcription factor activity"/>
    <property type="evidence" value="ECO:0007669"/>
    <property type="project" value="InterPro"/>
</dbReference>
<dbReference type="PANTHER" id="PTHR45914">
    <property type="entry name" value="TRANSCRIPTION FACTOR HEC3-RELATED"/>
    <property type="match status" value="1"/>
</dbReference>
<dbReference type="PROSITE" id="PS50888">
    <property type="entry name" value="BHLH"/>
    <property type="match status" value="1"/>
</dbReference>
<feature type="compositionally biased region" description="Low complexity" evidence="7">
    <location>
        <begin position="141"/>
        <end position="156"/>
    </location>
</feature>
<dbReference type="SMART" id="SM00353">
    <property type="entry name" value="HLH"/>
    <property type="match status" value="1"/>
</dbReference>
<feature type="compositionally biased region" description="Basic residues" evidence="7">
    <location>
        <begin position="169"/>
        <end position="179"/>
    </location>
</feature>
<reference evidence="9" key="1">
    <citation type="submission" date="2020-05" db="EMBL/GenBank/DDBJ databases">
        <title>WGS assembly of Panicum virgatum.</title>
        <authorList>
            <person name="Lovell J.T."/>
            <person name="Jenkins J."/>
            <person name="Shu S."/>
            <person name="Juenger T.E."/>
            <person name="Schmutz J."/>
        </authorList>
    </citation>
    <scope>NUCLEOTIDE SEQUENCE</scope>
    <source>
        <strain evidence="9">AP13</strain>
    </source>
</reference>